<feature type="compositionally biased region" description="Acidic residues" evidence="2">
    <location>
        <begin position="1009"/>
        <end position="1032"/>
    </location>
</feature>
<dbReference type="SMART" id="SM00315">
    <property type="entry name" value="RGS"/>
    <property type="match status" value="2"/>
</dbReference>
<dbReference type="SUPFAM" id="SSF48097">
    <property type="entry name" value="Regulator of G-protein signaling, RGS"/>
    <property type="match status" value="4"/>
</dbReference>
<feature type="region of interest" description="Disordered" evidence="2">
    <location>
        <begin position="1069"/>
        <end position="1141"/>
    </location>
</feature>
<evidence type="ECO:0000313" key="5">
    <source>
        <dbReference type="Proteomes" id="UP000694546"/>
    </source>
</evidence>
<feature type="compositionally biased region" description="Pro residues" evidence="2">
    <location>
        <begin position="648"/>
        <end position="664"/>
    </location>
</feature>
<dbReference type="Gene3D" id="1.10.167.10">
    <property type="entry name" value="Regulator of G-protein Signalling 4, domain 2"/>
    <property type="match status" value="3"/>
</dbReference>
<dbReference type="GO" id="GO:0005634">
    <property type="term" value="C:nucleus"/>
    <property type="evidence" value="ECO:0007669"/>
    <property type="project" value="TreeGrafter"/>
</dbReference>
<feature type="region of interest" description="Disordered" evidence="2">
    <location>
        <begin position="160"/>
        <end position="213"/>
    </location>
</feature>
<feature type="domain" description="RGS" evidence="3">
    <location>
        <begin position="679"/>
        <end position="738"/>
    </location>
</feature>
<evidence type="ECO:0000256" key="1">
    <source>
        <dbReference type="SAM" id="Coils"/>
    </source>
</evidence>
<evidence type="ECO:0000256" key="2">
    <source>
        <dbReference type="SAM" id="MobiDB-lite"/>
    </source>
</evidence>
<dbReference type="GeneTree" id="ENSGT00500000044936"/>
<dbReference type="AlphaFoldDB" id="A0A8C5ADM7"/>
<proteinExistence type="predicted"/>
<keyword evidence="5" id="KW-1185">Reference proteome</keyword>
<dbReference type="InterPro" id="IPR048074">
    <property type="entry name" value="RGS22_RGS_fourth"/>
</dbReference>
<dbReference type="Ensembl" id="ENSGMOT00000067470.1">
    <property type="protein sequence ID" value="ENSGMOP00000029330.1"/>
    <property type="gene ID" value="ENSGMOG00000013353.2"/>
</dbReference>
<dbReference type="CDD" id="cd08725">
    <property type="entry name" value="RGS_RGS22_4"/>
    <property type="match status" value="1"/>
</dbReference>
<reference evidence="4" key="2">
    <citation type="submission" date="2025-09" db="UniProtKB">
        <authorList>
            <consortium name="Ensembl"/>
        </authorList>
    </citation>
    <scope>IDENTIFICATION</scope>
</reference>
<dbReference type="GO" id="GO:0009966">
    <property type="term" value="P:regulation of signal transduction"/>
    <property type="evidence" value="ECO:0007669"/>
    <property type="project" value="InterPro"/>
</dbReference>
<dbReference type="PANTHER" id="PTHR46583">
    <property type="entry name" value="REGULATOR OF G-PROTEIN SIGNALING 22"/>
    <property type="match status" value="1"/>
</dbReference>
<feature type="compositionally biased region" description="Basic residues" evidence="2">
    <location>
        <begin position="983"/>
        <end position="993"/>
    </location>
</feature>
<dbReference type="GO" id="GO:0001965">
    <property type="term" value="F:G-protein alpha-subunit binding"/>
    <property type="evidence" value="ECO:0007669"/>
    <property type="project" value="InterPro"/>
</dbReference>
<dbReference type="Pfam" id="PF00615">
    <property type="entry name" value="RGS"/>
    <property type="match status" value="3"/>
</dbReference>
<organism evidence="4 5">
    <name type="scientific">Gadus morhua</name>
    <name type="common">Atlantic cod</name>
    <dbReference type="NCBI Taxonomy" id="8049"/>
    <lineage>
        <taxon>Eukaryota</taxon>
        <taxon>Metazoa</taxon>
        <taxon>Chordata</taxon>
        <taxon>Craniata</taxon>
        <taxon>Vertebrata</taxon>
        <taxon>Euteleostomi</taxon>
        <taxon>Actinopterygii</taxon>
        <taxon>Neopterygii</taxon>
        <taxon>Teleostei</taxon>
        <taxon>Neoteleostei</taxon>
        <taxon>Acanthomorphata</taxon>
        <taxon>Zeiogadaria</taxon>
        <taxon>Gadariae</taxon>
        <taxon>Gadiformes</taxon>
        <taxon>Gadoidei</taxon>
        <taxon>Gadidae</taxon>
        <taxon>Gadus</taxon>
    </lineage>
</organism>
<feature type="compositionally biased region" description="Basic and acidic residues" evidence="2">
    <location>
        <begin position="1125"/>
        <end position="1141"/>
    </location>
</feature>
<name>A0A8C5ADM7_GADMO</name>
<dbReference type="InterPro" id="IPR036305">
    <property type="entry name" value="RGS_sf"/>
</dbReference>
<dbReference type="InterPro" id="IPR042651">
    <property type="entry name" value="Rgs22"/>
</dbReference>
<sequence>MPISGQIIRLFVRSRICGQVATDPPFITADNVEHYLATDDTLVHFFNDFLSLPSFPVALSYNQDSGLFEVETGAAELVSRRISSVLQGRKSSGLSEDQALLAFSGSFSGSLVDNHYTVHFLDKMQGLPWIIAERLPLFVQSDCYFEYRLAKLLSQWEPGPRVRKMDDHSFRGSLSDPRPPTSRGEEPMHRCLSTPPASHDYGPDEVGGPKTPSTLPSLFTSPLTHDDLPADQTLSAQRPDRILYLEDFSRLSCSEPRPQGPGAPKSLVLPLQYMAASVCSRNFITTGIQMEEKMDGVPGRRDLILEEGEEDEEQEVEEEIVVEEDEEDKENMEEGYEDLAKKNVFDICCQGARLHGGRQGLDEFKEFLRDTPGERVFHLWMDIERLTSTQHWERKDRHLVLMRSRYMQSSSQCSLNAELLFRLGLTTPPCWTEEKLRQVQPRLTEALLCYWAPRFWMSQWTQEDGEGPAALPGPCAERECFPSTSMERMLQALHADSHAGLYFTHFCEDSGNQLWENAVHFWSDLQRYHQLFYQDSLDPYTVQRQAQHLFSRFLSGSAWASVGVAEDQRLGVYECLRPAFEELFDQVEEHILDLLLEPWTLLVTRDTLSYQTVCVQEKVRQLDNAEFRELQVLHEETQLRLREQARPPSSPCPTPPPSAGPPMQPNPWAKVLPRYRGYRLGSLLRSSREIQHFTSFLEQREASIHLRCWLDLEQYRRTSHRDKATREWRSSEIADKYLNRKYFLGPDSPATAVQQNEILHRAGGQERLKRECLSDTLVGEIQAIVRTHIEQTWLPLFLATEEFIERQNDKLQAAAGPSERDNHKKKRASRKSSSGLWMSSSKEILVLRRVLLSPTSCGHFRRFAALHGDFLENDVLFWLEVQKYKDLCHSHSDEATIQRKVSNIISCFISSSVPPALQIDIPPGQACSILEMRKTLGPYIFREAQMSVFSELLKLWPDFQALRSSVREEKLLSVLEEQEQKHRASLQRRRRRQAKLEQKNAQERQPSSTEEEEEEPEQEEEEDDVEEEDDKSDGDKEDRLTDLSQALQFPTQQLSWSYSKYMRALKRTEEELQPRRKGQQENTSRSTTASGTHRHTRTHTQTHTHACQKTHRHTHTRVPKHTHTHTHECTRTHGKTHRDLTRSLNTRERPIQKRLECECVF</sequence>
<feature type="domain" description="RGS" evidence="3">
    <location>
        <begin position="489"/>
        <end position="595"/>
    </location>
</feature>
<evidence type="ECO:0000259" key="3">
    <source>
        <dbReference type="PROSITE" id="PS50132"/>
    </source>
</evidence>
<feature type="region of interest" description="Disordered" evidence="2">
    <location>
        <begin position="812"/>
        <end position="834"/>
    </location>
</feature>
<feature type="region of interest" description="Disordered" evidence="2">
    <location>
        <begin position="641"/>
        <end position="664"/>
    </location>
</feature>
<feature type="coiled-coil region" evidence="1">
    <location>
        <begin position="306"/>
        <end position="342"/>
    </location>
</feature>
<dbReference type="PROSITE" id="PS50132">
    <property type="entry name" value="RGS"/>
    <property type="match status" value="3"/>
</dbReference>
<reference evidence="4" key="1">
    <citation type="submission" date="2025-08" db="UniProtKB">
        <authorList>
            <consortium name="Ensembl"/>
        </authorList>
    </citation>
    <scope>IDENTIFICATION</scope>
</reference>
<protein>
    <submittedName>
        <fullName evidence="4">Regulator of G protein signaling 22</fullName>
    </submittedName>
</protein>
<feature type="compositionally biased region" description="Basic residues" evidence="2">
    <location>
        <begin position="1092"/>
        <end position="1124"/>
    </location>
</feature>
<dbReference type="OMA" id="LMRSWYL"/>
<keyword evidence="1" id="KW-0175">Coiled coil</keyword>
<dbReference type="Proteomes" id="UP000694546">
    <property type="component" value="Chromosome 11"/>
</dbReference>
<dbReference type="InterPro" id="IPR044926">
    <property type="entry name" value="RGS_subdomain_2"/>
</dbReference>
<dbReference type="InterPro" id="IPR016137">
    <property type="entry name" value="RGS"/>
</dbReference>
<dbReference type="PANTHER" id="PTHR46583:SF1">
    <property type="entry name" value="REGULATOR OF G-PROTEIN SIGNALING 22"/>
    <property type="match status" value="1"/>
</dbReference>
<feature type="domain" description="RGS" evidence="3">
    <location>
        <begin position="846"/>
        <end position="952"/>
    </location>
</feature>
<evidence type="ECO:0000313" key="4">
    <source>
        <dbReference type="Ensembl" id="ENSGMOP00000029330.1"/>
    </source>
</evidence>
<gene>
    <name evidence="4" type="primary">RGS22</name>
</gene>
<feature type="region of interest" description="Disordered" evidence="2">
    <location>
        <begin position="982"/>
        <end position="1037"/>
    </location>
</feature>
<dbReference type="GO" id="GO:0005737">
    <property type="term" value="C:cytoplasm"/>
    <property type="evidence" value="ECO:0007669"/>
    <property type="project" value="TreeGrafter"/>
</dbReference>
<accession>A0A8C5ADM7</accession>